<reference evidence="19 20" key="1">
    <citation type="journal article" date="2018" name="Sci. Rep.">
        <title>Comparative genomics provides insights into the lifestyle and reveals functional heterogeneity of dark septate endophytic fungi.</title>
        <authorList>
            <person name="Knapp D.G."/>
            <person name="Nemeth J.B."/>
            <person name="Barry K."/>
            <person name="Hainaut M."/>
            <person name="Henrissat B."/>
            <person name="Johnson J."/>
            <person name="Kuo A."/>
            <person name="Lim J.H.P."/>
            <person name="Lipzen A."/>
            <person name="Nolan M."/>
            <person name="Ohm R.A."/>
            <person name="Tamas L."/>
            <person name="Grigoriev I.V."/>
            <person name="Spatafora J.W."/>
            <person name="Nagy L.G."/>
            <person name="Kovacs G.M."/>
        </authorList>
    </citation>
    <scope>NUCLEOTIDE SEQUENCE [LARGE SCALE GENOMIC DNA]</scope>
    <source>
        <strain evidence="19 20">DSE2036</strain>
    </source>
</reference>
<keyword evidence="9 16" id="KW-1133">Transmembrane helix</keyword>
<feature type="transmembrane region" description="Helical" evidence="16">
    <location>
        <begin position="299"/>
        <end position="317"/>
    </location>
</feature>
<dbReference type="PANTHER" id="PTHR33048:SF143">
    <property type="entry name" value="EXTRACELLULAR MEMBRANE PROTEIN CFEM DOMAIN-CONTAINING PROTEIN-RELATED"/>
    <property type="match status" value="1"/>
</dbReference>
<evidence type="ECO:0000256" key="1">
    <source>
        <dbReference type="ARBA" id="ARBA00004141"/>
    </source>
</evidence>
<dbReference type="PROSITE" id="PS52012">
    <property type="entry name" value="CFEM"/>
    <property type="match status" value="1"/>
</dbReference>
<dbReference type="InterPro" id="IPR049326">
    <property type="entry name" value="Rhodopsin_dom_fungi"/>
</dbReference>
<keyword evidence="7 16" id="KW-0812">Transmembrane</keyword>
<accession>A0A2V1D5G1</accession>
<evidence type="ECO:0000256" key="11">
    <source>
        <dbReference type="ARBA" id="ARBA00023157"/>
    </source>
</evidence>
<keyword evidence="6" id="KW-0336">GPI-anchor</keyword>
<feature type="disulfide bond" evidence="14">
    <location>
        <begin position="40"/>
        <end position="71"/>
    </location>
</feature>
<dbReference type="Pfam" id="PF20684">
    <property type="entry name" value="Fung_rhodopsin"/>
    <property type="match status" value="1"/>
</dbReference>
<evidence type="ECO:0000313" key="19">
    <source>
        <dbReference type="EMBL" id="PVH93218.1"/>
    </source>
</evidence>
<evidence type="ECO:0000256" key="8">
    <source>
        <dbReference type="ARBA" id="ARBA00022729"/>
    </source>
</evidence>
<feature type="chain" id="PRO_5015919085" description="CFEM domain-containing protein" evidence="17">
    <location>
        <begin position="22"/>
        <end position="480"/>
    </location>
</feature>
<dbReference type="SMART" id="SM00747">
    <property type="entry name" value="CFEM"/>
    <property type="match status" value="1"/>
</dbReference>
<name>A0A2V1D5G1_9PLEO</name>
<protein>
    <recommendedName>
        <fullName evidence="18">CFEM domain-containing protein</fullName>
    </recommendedName>
</protein>
<evidence type="ECO:0000256" key="6">
    <source>
        <dbReference type="ARBA" id="ARBA00022622"/>
    </source>
</evidence>
<proteinExistence type="inferred from homology"/>
<comment type="subcellular location">
    <subcellularLocation>
        <location evidence="2">Membrane</location>
        <topology evidence="2">Lipid-anchor</topology>
        <topology evidence="2">GPI-anchor</topology>
    </subcellularLocation>
    <subcellularLocation>
        <location evidence="1">Membrane</location>
        <topology evidence="1">Multi-pass membrane protein</topology>
    </subcellularLocation>
    <subcellularLocation>
        <location evidence="3">Secreted</location>
    </subcellularLocation>
</comment>
<dbReference type="InterPro" id="IPR052337">
    <property type="entry name" value="SAT4-like"/>
</dbReference>
<evidence type="ECO:0000256" key="4">
    <source>
        <dbReference type="ARBA" id="ARBA00010031"/>
    </source>
</evidence>
<evidence type="ECO:0000256" key="16">
    <source>
        <dbReference type="SAM" id="Phobius"/>
    </source>
</evidence>
<feature type="transmembrane region" description="Helical" evidence="16">
    <location>
        <begin position="178"/>
        <end position="204"/>
    </location>
</feature>
<evidence type="ECO:0000256" key="13">
    <source>
        <dbReference type="ARBA" id="ARBA00038359"/>
    </source>
</evidence>
<evidence type="ECO:0000256" key="10">
    <source>
        <dbReference type="ARBA" id="ARBA00023136"/>
    </source>
</evidence>
<feature type="compositionally biased region" description="Polar residues" evidence="15">
    <location>
        <begin position="452"/>
        <end position="461"/>
    </location>
</feature>
<feature type="domain" description="CFEM" evidence="18">
    <location>
        <begin position="8"/>
        <end position="116"/>
    </location>
</feature>
<evidence type="ECO:0000256" key="15">
    <source>
        <dbReference type="SAM" id="MobiDB-lite"/>
    </source>
</evidence>
<evidence type="ECO:0000256" key="9">
    <source>
        <dbReference type="ARBA" id="ARBA00022989"/>
    </source>
</evidence>
<evidence type="ECO:0000256" key="12">
    <source>
        <dbReference type="ARBA" id="ARBA00023288"/>
    </source>
</evidence>
<dbReference type="STRING" id="97972.A0A2V1D5G1"/>
<feature type="disulfide bond" evidence="14">
    <location>
        <begin position="36"/>
        <end position="76"/>
    </location>
</feature>
<dbReference type="PANTHER" id="PTHR33048">
    <property type="entry name" value="PTH11-LIKE INTEGRAL MEMBRANE PROTEIN (AFU_ORTHOLOGUE AFUA_5G11245)"/>
    <property type="match status" value="1"/>
</dbReference>
<keyword evidence="20" id="KW-1185">Reference proteome</keyword>
<evidence type="ECO:0000256" key="3">
    <source>
        <dbReference type="ARBA" id="ARBA00004613"/>
    </source>
</evidence>
<keyword evidence="5" id="KW-0964">Secreted</keyword>
<dbReference type="GO" id="GO:0005576">
    <property type="term" value="C:extracellular region"/>
    <property type="evidence" value="ECO:0007669"/>
    <property type="project" value="UniProtKB-SubCell"/>
</dbReference>
<evidence type="ECO:0000259" key="18">
    <source>
        <dbReference type="PROSITE" id="PS52012"/>
    </source>
</evidence>
<evidence type="ECO:0000313" key="20">
    <source>
        <dbReference type="Proteomes" id="UP000244855"/>
    </source>
</evidence>
<feature type="compositionally biased region" description="Basic and acidic residues" evidence="15">
    <location>
        <begin position="434"/>
        <end position="446"/>
    </location>
</feature>
<feature type="signal peptide" evidence="17">
    <location>
        <begin position="1"/>
        <end position="21"/>
    </location>
</feature>
<evidence type="ECO:0000256" key="7">
    <source>
        <dbReference type="ARBA" id="ARBA00022692"/>
    </source>
</evidence>
<dbReference type="EMBL" id="KZ805605">
    <property type="protein sequence ID" value="PVH93218.1"/>
    <property type="molecule type" value="Genomic_DNA"/>
</dbReference>
<keyword evidence="11 14" id="KW-1015">Disulfide bond</keyword>
<dbReference type="InterPro" id="IPR008427">
    <property type="entry name" value="Extracellular_membr_CFEM_dom"/>
</dbReference>
<feature type="disulfide bond" evidence="14">
    <location>
        <begin position="50"/>
        <end position="57"/>
    </location>
</feature>
<dbReference type="Pfam" id="PF05730">
    <property type="entry name" value="CFEM"/>
    <property type="match status" value="1"/>
</dbReference>
<feature type="compositionally biased region" description="Polar residues" evidence="15">
    <location>
        <begin position="468"/>
        <end position="480"/>
    </location>
</feature>
<comment type="similarity">
    <text evidence="13">Belongs to the SAT4 family.</text>
</comment>
<feature type="transmembrane region" description="Helical" evidence="16">
    <location>
        <begin position="216"/>
        <end position="237"/>
    </location>
</feature>
<organism evidence="19 20">
    <name type="scientific">Periconia macrospinosa</name>
    <dbReference type="NCBI Taxonomy" id="97972"/>
    <lineage>
        <taxon>Eukaryota</taxon>
        <taxon>Fungi</taxon>
        <taxon>Dikarya</taxon>
        <taxon>Ascomycota</taxon>
        <taxon>Pezizomycotina</taxon>
        <taxon>Dothideomycetes</taxon>
        <taxon>Pleosporomycetidae</taxon>
        <taxon>Pleosporales</taxon>
        <taxon>Massarineae</taxon>
        <taxon>Periconiaceae</taxon>
        <taxon>Periconia</taxon>
    </lineage>
</organism>
<feature type="region of interest" description="Disordered" evidence="15">
    <location>
        <begin position="434"/>
        <end position="480"/>
    </location>
</feature>
<evidence type="ECO:0000256" key="2">
    <source>
        <dbReference type="ARBA" id="ARBA00004589"/>
    </source>
</evidence>
<feature type="transmembrane region" description="Helical" evidence="16">
    <location>
        <begin position="337"/>
        <end position="356"/>
    </location>
</feature>
<gene>
    <name evidence="19" type="ORF">DM02DRAFT_634737</name>
</gene>
<evidence type="ECO:0000256" key="14">
    <source>
        <dbReference type="PROSITE-ProRule" id="PRU01356"/>
    </source>
</evidence>
<dbReference type="GO" id="GO:0098552">
    <property type="term" value="C:side of membrane"/>
    <property type="evidence" value="ECO:0007669"/>
    <property type="project" value="UniProtKB-KW"/>
</dbReference>
<feature type="transmembrane region" description="Helical" evidence="16">
    <location>
        <begin position="268"/>
        <end position="287"/>
    </location>
</feature>
<evidence type="ECO:0000256" key="5">
    <source>
        <dbReference type="ARBA" id="ARBA00022525"/>
    </source>
</evidence>
<comment type="similarity">
    <text evidence="4">Belongs to the RBT5 family.</text>
</comment>
<keyword evidence="12" id="KW-0449">Lipoprotein</keyword>
<evidence type="ECO:0000256" key="17">
    <source>
        <dbReference type="SAM" id="SignalP"/>
    </source>
</evidence>
<feature type="transmembrane region" description="Helical" evidence="16">
    <location>
        <begin position="105"/>
        <end position="126"/>
    </location>
</feature>
<dbReference type="OrthoDB" id="2496787at2759"/>
<sequence>MQIAHFSFVLLFLLFFKCSLAQESALTAGLKQLPPCALSCLTIAIEESSCQPTNATCVCTDRKLLGSVQQCVSTTCTIKQALHTQNITQTTCVAPVRSQVTTIRVTNIVLGSISAVCVILRTVYMLAWSAAEIGWDDYLIIGVLIVGVPQTIITDRGTTANGLGRDIWTVPPENITMFLRYFFVMEVLYFFILTLLKLTLLFFFLRIFPARQMRRVIWATITFTLLWGMTYVIAAIFQCNPISFSWDRWDGEHKGQCVDINALGWSNAAISIVLDVWMLALPLYQVFQLKLSWKKKISVTLMFCVGTFVTIMSILRLQSLIHFGNSLNPTWDQSDASNWSTIEINVGIFCACLPALRKILIRFFPSIQGSTARNTSQYHAKYGNGYAPGGPVSGVSGNKSNAVGSRLGSSDAAGVLGRSGIAYTKTFEVRHTDNDEEQLVRMDDLSGKGLKTRSSNSSEISASGVITPVSNQERGGSRLS</sequence>
<dbReference type="Proteomes" id="UP000244855">
    <property type="component" value="Unassembled WGS sequence"/>
</dbReference>
<comment type="caution">
    <text evidence="14">Lacks conserved residue(s) required for the propagation of feature annotation.</text>
</comment>
<keyword evidence="6" id="KW-0325">Glycoprotein</keyword>
<feature type="disulfide bond" evidence="14">
    <location>
        <begin position="59"/>
        <end position="92"/>
    </location>
</feature>
<keyword evidence="10 16" id="KW-0472">Membrane</keyword>
<dbReference type="AlphaFoldDB" id="A0A2V1D5G1"/>
<keyword evidence="8 17" id="KW-0732">Signal</keyword>